<evidence type="ECO:0000313" key="11">
    <source>
        <dbReference type="Proteomes" id="UP000195062"/>
    </source>
</evidence>
<dbReference type="CDD" id="cd06173">
    <property type="entry name" value="MFS_MefA_like"/>
    <property type="match status" value="1"/>
</dbReference>
<dbReference type="PANTHER" id="PTHR23513:SF11">
    <property type="entry name" value="STAPHYLOFERRIN A TRANSPORTER"/>
    <property type="match status" value="1"/>
</dbReference>
<feature type="transmembrane region" description="Helical" evidence="8">
    <location>
        <begin position="144"/>
        <end position="167"/>
    </location>
</feature>
<feature type="transmembrane region" description="Helical" evidence="8">
    <location>
        <begin position="347"/>
        <end position="368"/>
    </location>
</feature>
<feature type="transmembrane region" description="Helical" evidence="8">
    <location>
        <begin position="285"/>
        <end position="302"/>
    </location>
</feature>
<feature type="transmembrane region" description="Helical" evidence="8">
    <location>
        <begin position="260"/>
        <end position="278"/>
    </location>
</feature>
<evidence type="ECO:0000256" key="8">
    <source>
        <dbReference type="SAM" id="Phobius"/>
    </source>
</evidence>
<feature type="domain" description="Major facilitator superfamily (MFS) profile" evidence="9">
    <location>
        <begin position="1"/>
        <end position="399"/>
    </location>
</feature>
<keyword evidence="3" id="KW-1003">Cell membrane</keyword>
<protein>
    <submittedName>
        <fullName evidence="10">Enterobactin exporter EntS</fullName>
    </submittedName>
</protein>
<dbReference type="PROSITE" id="PS50850">
    <property type="entry name" value="MFS"/>
    <property type="match status" value="1"/>
</dbReference>
<dbReference type="Gene3D" id="1.20.1250.20">
    <property type="entry name" value="MFS general substrate transporter like domains"/>
    <property type="match status" value="1"/>
</dbReference>
<sequence>MSAVFRSLRAPNYRIWFAGALVSNVGTWMQRTAQDWIVLTELTRYDATAVGIVMALQFGPMLLLSPYAGLIADRYDKRRVLMITQGTMAVLGLGLGLIVLSGRAELWHVYLFALLLGIASALDAPARQSFVSELVSDDDLSNAVALNSASFSAARMIGPAVAGVLIAGVGTGWVFLINAVSFIAVLFALTRLRVGELRRPERVARSRGQLREGFRYIGGRPDIMVILVIVFLVGAFGYNFPIFTSTMASVEFGKGATEFGLLSSSLAVGSVAGALLSARRERPRIRLVFVGAALFGIATGLAAIAPTYLLFALALVLVGVVSQTLMTSANSTVQLTVEPRMRGRVMAVYMAIFVGGTPLGAPIVGWVANTWGRARAVMVGAASGIVAALIAIAWLVLHRHLRVSYRIHRTPHLLITHDGDGRDRREDAREDAREDIETDEAVARRT</sequence>
<feature type="transmembrane region" description="Helical" evidence="8">
    <location>
        <begin position="308"/>
        <end position="326"/>
    </location>
</feature>
<feature type="transmembrane region" description="Helical" evidence="8">
    <location>
        <begin position="49"/>
        <end position="68"/>
    </location>
</feature>
<evidence type="ECO:0000256" key="4">
    <source>
        <dbReference type="ARBA" id="ARBA00022692"/>
    </source>
</evidence>
<dbReference type="GO" id="GO:0022857">
    <property type="term" value="F:transmembrane transporter activity"/>
    <property type="evidence" value="ECO:0007669"/>
    <property type="project" value="InterPro"/>
</dbReference>
<keyword evidence="4 8" id="KW-0812">Transmembrane</keyword>
<organism evidence="10 11">
    <name type="scientific">Clavibacter michiganensis subsp. michiganensis</name>
    <dbReference type="NCBI Taxonomy" id="33013"/>
    <lineage>
        <taxon>Bacteria</taxon>
        <taxon>Bacillati</taxon>
        <taxon>Actinomycetota</taxon>
        <taxon>Actinomycetes</taxon>
        <taxon>Micrococcales</taxon>
        <taxon>Microbacteriaceae</taxon>
        <taxon>Clavibacter</taxon>
    </lineage>
</organism>
<evidence type="ECO:0000256" key="5">
    <source>
        <dbReference type="ARBA" id="ARBA00022989"/>
    </source>
</evidence>
<name>A0A251XCS3_CLAMM</name>
<keyword evidence="2" id="KW-0813">Transport</keyword>
<dbReference type="AlphaFoldDB" id="A0A251XCS3"/>
<proteinExistence type="predicted"/>
<keyword evidence="6 8" id="KW-0472">Membrane</keyword>
<evidence type="ECO:0000256" key="2">
    <source>
        <dbReference type="ARBA" id="ARBA00022448"/>
    </source>
</evidence>
<dbReference type="GO" id="GO:0005886">
    <property type="term" value="C:plasma membrane"/>
    <property type="evidence" value="ECO:0007669"/>
    <property type="project" value="UniProtKB-SubCell"/>
</dbReference>
<dbReference type="PANTHER" id="PTHR23513">
    <property type="entry name" value="INTEGRAL MEMBRANE EFFLUX PROTEIN-RELATED"/>
    <property type="match status" value="1"/>
</dbReference>
<dbReference type="EMBL" id="MDHH01000009">
    <property type="protein sequence ID" value="OUD99905.1"/>
    <property type="molecule type" value="Genomic_DNA"/>
</dbReference>
<dbReference type="InterPro" id="IPR010290">
    <property type="entry name" value="TM_effector"/>
</dbReference>
<feature type="transmembrane region" description="Helical" evidence="8">
    <location>
        <begin position="80"/>
        <end position="100"/>
    </location>
</feature>
<keyword evidence="5 8" id="KW-1133">Transmembrane helix</keyword>
<dbReference type="InterPro" id="IPR020846">
    <property type="entry name" value="MFS_dom"/>
</dbReference>
<evidence type="ECO:0000256" key="7">
    <source>
        <dbReference type="SAM" id="MobiDB-lite"/>
    </source>
</evidence>
<gene>
    <name evidence="10" type="primary">entS_2</name>
    <name evidence="10" type="ORF">CMMCAS07_19190</name>
</gene>
<feature type="transmembrane region" description="Helical" evidence="8">
    <location>
        <begin position="374"/>
        <end position="397"/>
    </location>
</feature>
<evidence type="ECO:0000256" key="3">
    <source>
        <dbReference type="ARBA" id="ARBA00022475"/>
    </source>
</evidence>
<accession>A0A251XCS3</accession>
<evidence type="ECO:0000313" key="10">
    <source>
        <dbReference type="EMBL" id="OUD99905.1"/>
    </source>
</evidence>
<comment type="caution">
    <text evidence="10">The sequence shown here is derived from an EMBL/GenBank/DDBJ whole genome shotgun (WGS) entry which is preliminary data.</text>
</comment>
<feature type="compositionally biased region" description="Basic and acidic residues" evidence="7">
    <location>
        <begin position="416"/>
        <end position="432"/>
    </location>
</feature>
<feature type="transmembrane region" description="Helical" evidence="8">
    <location>
        <begin position="223"/>
        <end position="240"/>
    </location>
</feature>
<keyword evidence="11" id="KW-1185">Reference proteome</keyword>
<feature type="region of interest" description="Disordered" evidence="7">
    <location>
        <begin position="416"/>
        <end position="446"/>
    </location>
</feature>
<comment type="subcellular location">
    <subcellularLocation>
        <location evidence="1">Cell membrane</location>
        <topology evidence="1">Multi-pass membrane protein</topology>
    </subcellularLocation>
</comment>
<dbReference type="SUPFAM" id="SSF103473">
    <property type="entry name" value="MFS general substrate transporter"/>
    <property type="match status" value="1"/>
</dbReference>
<reference evidence="10 11" key="1">
    <citation type="submission" date="2016-08" db="EMBL/GenBank/DDBJ databases">
        <title>Genome sequence of Clavibacter michiganensis subsp. michiganensis strain CASJ007.</title>
        <authorList>
            <person name="Thapa S.P."/>
            <person name="Coaker G."/>
        </authorList>
    </citation>
    <scope>NUCLEOTIDE SEQUENCE [LARGE SCALE GENOMIC DNA]</scope>
    <source>
        <strain evidence="10">CASJ007</strain>
    </source>
</reference>
<evidence type="ECO:0000256" key="1">
    <source>
        <dbReference type="ARBA" id="ARBA00004651"/>
    </source>
</evidence>
<dbReference type="InterPro" id="IPR036259">
    <property type="entry name" value="MFS_trans_sf"/>
</dbReference>
<dbReference type="Pfam" id="PF05977">
    <property type="entry name" value="MFS_3"/>
    <property type="match status" value="1"/>
</dbReference>
<feature type="transmembrane region" description="Helical" evidence="8">
    <location>
        <begin position="106"/>
        <end position="124"/>
    </location>
</feature>
<evidence type="ECO:0000256" key="6">
    <source>
        <dbReference type="ARBA" id="ARBA00023136"/>
    </source>
</evidence>
<dbReference type="Proteomes" id="UP000195062">
    <property type="component" value="Unassembled WGS sequence"/>
</dbReference>
<evidence type="ECO:0000259" key="9">
    <source>
        <dbReference type="PROSITE" id="PS50850"/>
    </source>
</evidence>